<dbReference type="Proteomes" id="UP000775547">
    <property type="component" value="Unassembled WGS sequence"/>
</dbReference>
<dbReference type="EMBL" id="JABCKV010000241">
    <property type="protein sequence ID" value="KAG5641861.1"/>
    <property type="molecule type" value="Genomic_DNA"/>
</dbReference>
<dbReference type="AlphaFoldDB" id="A0A9P7K826"/>
<accession>A0A9P7K826</accession>
<sequence length="133" mass="15467">MVVSSNSNETPWMPRLRSFVYAFHLDDVTHDLIEEALSAISQTFCDLLVSWTQDTRRTYALEFAALYAWHFELEECEVNEEEMLDMMADNLEKVPSGVTLKKDVIFMYDDFSKMMFEIADVDALHTAWPPKAK</sequence>
<protein>
    <submittedName>
        <fullName evidence="1">Uncharacterized protein</fullName>
    </submittedName>
</protein>
<evidence type="ECO:0000313" key="2">
    <source>
        <dbReference type="Proteomes" id="UP000775547"/>
    </source>
</evidence>
<evidence type="ECO:0000313" key="1">
    <source>
        <dbReference type="EMBL" id="KAG5641861.1"/>
    </source>
</evidence>
<reference evidence="1" key="2">
    <citation type="submission" date="2021-10" db="EMBL/GenBank/DDBJ databases">
        <title>Phylogenomics reveals ancestral predisposition of the termite-cultivated fungus Termitomyces towards a domesticated lifestyle.</title>
        <authorList>
            <person name="Auxier B."/>
            <person name="Grum-Grzhimaylo A."/>
            <person name="Cardenas M.E."/>
            <person name="Lodge J.D."/>
            <person name="Laessoe T."/>
            <person name="Pedersen O."/>
            <person name="Smith M.E."/>
            <person name="Kuyper T.W."/>
            <person name="Franco-Molano E.A."/>
            <person name="Baroni T.J."/>
            <person name="Aanen D.K."/>
        </authorList>
    </citation>
    <scope>NUCLEOTIDE SEQUENCE</scope>
    <source>
        <strain evidence="1">AP01</strain>
        <tissue evidence="1">Mycelium</tissue>
    </source>
</reference>
<gene>
    <name evidence="1" type="ORF">DXG03_004101</name>
</gene>
<organism evidence="1 2">
    <name type="scientific">Asterophora parasitica</name>
    <dbReference type="NCBI Taxonomy" id="117018"/>
    <lineage>
        <taxon>Eukaryota</taxon>
        <taxon>Fungi</taxon>
        <taxon>Dikarya</taxon>
        <taxon>Basidiomycota</taxon>
        <taxon>Agaricomycotina</taxon>
        <taxon>Agaricomycetes</taxon>
        <taxon>Agaricomycetidae</taxon>
        <taxon>Agaricales</taxon>
        <taxon>Tricholomatineae</taxon>
        <taxon>Lyophyllaceae</taxon>
        <taxon>Asterophora</taxon>
    </lineage>
</organism>
<comment type="caution">
    <text evidence="1">The sequence shown here is derived from an EMBL/GenBank/DDBJ whole genome shotgun (WGS) entry which is preliminary data.</text>
</comment>
<proteinExistence type="predicted"/>
<name>A0A9P7K826_9AGAR</name>
<reference evidence="1" key="1">
    <citation type="submission" date="2020-07" db="EMBL/GenBank/DDBJ databases">
        <authorList>
            <person name="Nieuwenhuis M."/>
            <person name="Van De Peppel L.J.J."/>
        </authorList>
    </citation>
    <scope>NUCLEOTIDE SEQUENCE</scope>
    <source>
        <strain evidence="1">AP01</strain>
        <tissue evidence="1">Mycelium</tissue>
    </source>
</reference>
<keyword evidence="2" id="KW-1185">Reference proteome</keyword>